<dbReference type="RefSeq" id="WP_252552767.1">
    <property type="nucleotide sequence ID" value="NZ_CP099468.1"/>
</dbReference>
<evidence type="ECO:0000313" key="4">
    <source>
        <dbReference type="Proteomes" id="UP001056374"/>
    </source>
</evidence>
<dbReference type="EMBL" id="CP099468">
    <property type="protein sequence ID" value="USQ86977.1"/>
    <property type="molecule type" value="Genomic_DNA"/>
</dbReference>
<name>A0ABY4ZD78_9ACTN</name>
<feature type="coiled-coil region" evidence="1">
    <location>
        <begin position="2"/>
        <end position="70"/>
    </location>
</feature>
<evidence type="ECO:0000256" key="1">
    <source>
        <dbReference type="SAM" id="Coils"/>
    </source>
</evidence>
<dbReference type="Proteomes" id="UP001056374">
    <property type="component" value="Chromosome"/>
</dbReference>
<proteinExistence type="predicted"/>
<sequence>MIRISDEQVAQAEARAAQQEQVRDDAARALEGNPLSELKALKHTEETRRAAQLRASARELRAAYDRQVEEEMRRVSRPELEKAAASEIRLAEQEMGARRKALTEAAVAAQAALVALVDAGVSYNEGLTAHVRVLAKAGLDFGGGDSGGTRSILNVDRLKVKGQEYHPLDPGSAAVWVLRRVVEARLSRHHPMVPGLEWTWRSVNASHPEFEQRVPSPPVKSFPEPPRMRMPSAG</sequence>
<evidence type="ECO:0000256" key="2">
    <source>
        <dbReference type="SAM" id="MobiDB-lite"/>
    </source>
</evidence>
<feature type="compositionally biased region" description="Pro residues" evidence="2">
    <location>
        <begin position="215"/>
        <end position="225"/>
    </location>
</feature>
<organism evidence="3 4">
    <name type="scientific">Streptomyces phaeoluteigriseus</name>
    <dbReference type="NCBI Taxonomy" id="114686"/>
    <lineage>
        <taxon>Bacteria</taxon>
        <taxon>Bacillati</taxon>
        <taxon>Actinomycetota</taxon>
        <taxon>Actinomycetes</taxon>
        <taxon>Kitasatosporales</taxon>
        <taxon>Streptomycetaceae</taxon>
        <taxon>Streptomyces</taxon>
        <taxon>Streptomyces aurantiacus group</taxon>
    </lineage>
</organism>
<reference evidence="3" key="1">
    <citation type="submission" date="2022-06" db="EMBL/GenBank/DDBJ databases">
        <title>Complete genome sequence of soil microorganisms Streptomyces sp. Qhu-M197 isolated from Alpine meadows habitats on the Tibetan Plateau.</title>
        <authorList>
            <person name="Zhang B."/>
            <person name="Xiang X."/>
            <person name="Fan J."/>
        </authorList>
    </citation>
    <scope>NUCLEOTIDE SEQUENCE</scope>
    <source>
        <strain evidence="3">Qhu-M197</strain>
    </source>
</reference>
<evidence type="ECO:0000313" key="3">
    <source>
        <dbReference type="EMBL" id="USQ86977.1"/>
    </source>
</evidence>
<accession>A0ABY4ZD78</accession>
<gene>
    <name evidence="3" type="ORF">NFX46_26640</name>
</gene>
<keyword evidence="4" id="KW-1185">Reference proteome</keyword>
<keyword evidence="1" id="KW-0175">Coiled coil</keyword>
<protein>
    <submittedName>
        <fullName evidence="3">Uncharacterized protein</fullName>
    </submittedName>
</protein>
<feature type="region of interest" description="Disordered" evidence="2">
    <location>
        <begin position="209"/>
        <end position="234"/>
    </location>
</feature>